<reference evidence="2" key="1">
    <citation type="submission" date="2022-10" db="EMBL/GenBank/DDBJ databases">
        <authorList>
            <person name="Chen Y."/>
            <person name="Dougan E. K."/>
            <person name="Chan C."/>
            <person name="Rhodes N."/>
            <person name="Thang M."/>
        </authorList>
    </citation>
    <scope>NUCLEOTIDE SEQUENCE</scope>
</reference>
<protein>
    <submittedName>
        <fullName evidence="4">Regulator of nonsense transcripts 1-like</fullName>
    </submittedName>
</protein>
<keyword evidence="5" id="KW-1185">Reference proteome</keyword>
<organism evidence="2">
    <name type="scientific">Cladocopium goreaui</name>
    <dbReference type="NCBI Taxonomy" id="2562237"/>
    <lineage>
        <taxon>Eukaryota</taxon>
        <taxon>Sar</taxon>
        <taxon>Alveolata</taxon>
        <taxon>Dinophyceae</taxon>
        <taxon>Suessiales</taxon>
        <taxon>Symbiodiniaceae</taxon>
        <taxon>Cladocopium</taxon>
    </lineage>
</organism>
<comment type="caution">
    <text evidence="2">The sequence shown here is derived from an EMBL/GenBank/DDBJ whole genome shotgun (WGS) entry which is preliminary data.</text>
</comment>
<keyword evidence="1" id="KW-0812">Transmembrane</keyword>
<dbReference type="Proteomes" id="UP001152797">
    <property type="component" value="Unassembled WGS sequence"/>
</dbReference>
<keyword evidence="1" id="KW-0472">Membrane</keyword>
<sequence>MIRHDARWSYVREGRNTAHVVTPEADKDQYFLLSPNLDVTERSSSPSARDLRKCIKSTKSPGELLAVLKHADEEVAVEQDTLGTAMQTCGHRMWWDALLEVFEMKNKLRLQIRYTSIVFNALACCLRCDAEKVSACQLLQRKEIAVDLAKKVWQEAHVQNPRDFNNSISAAWKLCRLAGTQEAFKWGDEIWHWTESQRWSLNLISYSCLVTAWICFLRPFFPLIMFGCGYACFD</sequence>
<evidence type="ECO:0000256" key="1">
    <source>
        <dbReference type="SAM" id="Phobius"/>
    </source>
</evidence>
<evidence type="ECO:0000313" key="4">
    <source>
        <dbReference type="EMBL" id="CAL4766837.1"/>
    </source>
</evidence>
<reference evidence="3" key="2">
    <citation type="submission" date="2024-04" db="EMBL/GenBank/DDBJ databases">
        <authorList>
            <person name="Chen Y."/>
            <person name="Shah S."/>
            <person name="Dougan E. K."/>
            <person name="Thang M."/>
            <person name="Chan C."/>
        </authorList>
    </citation>
    <scope>NUCLEOTIDE SEQUENCE [LARGE SCALE GENOMIC DNA]</scope>
</reference>
<dbReference type="EMBL" id="CAMXCT020000492">
    <property type="protein sequence ID" value="CAL1132900.1"/>
    <property type="molecule type" value="Genomic_DNA"/>
</dbReference>
<dbReference type="AlphaFoldDB" id="A0A9P1BVS4"/>
<evidence type="ECO:0000313" key="5">
    <source>
        <dbReference type="Proteomes" id="UP001152797"/>
    </source>
</evidence>
<accession>A0A9P1BVS4</accession>
<name>A0A9P1BVS4_9DINO</name>
<gene>
    <name evidence="2" type="ORF">C1SCF055_LOCUS7467</name>
</gene>
<evidence type="ECO:0000313" key="2">
    <source>
        <dbReference type="EMBL" id="CAI3979525.1"/>
    </source>
</evidence>
<dbReference type="EMBL" id="CAMXCT010000492">
    <property type="protein sequence ID" value="CAI3979525.1"/>
    <property type="molecule type" value="Genomic_DNA"/>
</dbReference>
<keyword evidence="1" id="KW-1133">Transmembrane helix</keyword>
<evidence type="ECO:0000313" key="3">
    <source>
        <dbReference type="EMBL" id="CAL1132900.1"/>
    </source>
</evidence>
<proteinExistence type="predicted"/>
<dbReference type="EMBL" id="CAMXCT030000492">
    <property type="protein sequence ID" value="CAL4766837.1"/>
    <property type="molecule type" value="Genomic_DNA"/>
</dbReference>
<dbReference type="OrthoDB" id="10644107at2759"/>
<feature type="transmembrane region" description="Helical" evidence="1">
    <location>
        <begin position="210"/>
        <end position="233"/>
    </location>
</feature>